<dbReference type="Proteomes" id="UP000468735">
    <property type="component" value="Unassembled WGS sequence"/>
</dbReference>
<proteinExistence type="predicted"/>
<evidence type="ECO:0000259" key="1">
    <source>
        <dbReference type="Pfam" id="PF08242"/>
    </source>
</evidence>
<dbReference type="CDD" id="cd02440">
    <property type="entry name" value="AdoMet_MTases"/>
    <property type="match status" value="1"/>
</dbReference>
<feature type="domain" description="Methyltransferase type 12" evidence="1">
    <location>
        <begin position="24"/>
        <end position="121"/>
    </location>
</feature>
<dbReference type="GO" id="GO:0032259">
    <property type="term" value="P:methylation"/>
    <property type="evidence" value="ECO:0007669"/>
    <property type="project" value="UniProtKB-KW"/>
</dbReference>
<sequence length="171" mass="18112">MAEVPERVRWAVETLRVRPGDRVLEIGCGVGVAVSLLCDRLEDGTITAIDRSAKAIATAGRRNAAHVEAGRAVLEVASLDAFSDAGVFDKIFAINVNVFWVGRATVELEVIRRHLAPDGRLWLFYEPPTPENADEVAQKVAGGLQGAGFTAMVSRKGASLVGVEAAISGTS</sequence>
<organism evidence="2 3">
    <name type="scientific">Actinomadura rudentiformis</name>
    <dbReference type="NCBI Taxonomy" id="359158"/>
    <lineage>
        <taxon>Bacteria</taxon>
        <taxon>Bacillati</taxon>
        <taxon>Actinomycetota</taxon>
        <taxon>Actinomycetes</taxon>
        <taxon>Streptosporangiales</taxon>
        <taxon>Thermomonosporaceae</taxon>
        <taxon>Actinomadura</taxon>
    </lineage>
</organism>
<dbReference type="AlphaFoldDB" id="A0A6H9YMZ3"/>
<protein>
    <submittedName>
        <fullName evidence="2">Class I SAM-dependent methyltransferase</fullName>
    </submittedName>
</protein>
<dbReference type="InterPro" id="IPR029063">
    <property type="entry name" value="SAM-dependent_MTases_sf"/>
</dbReference>
<dbReference type="OrthoDB" id="4571118at2"/>
<name>A0A6H9YMZ3_9ACTN</name>
<keyword evidence="2" id="KW-0808">Transferase</keyword>
<dbReference type="GO" id="GO:0008168">
    <property type="term" value="F:methyltransferase activity"/>
    <property type="evidence" value="ECO:0007669"/>
    <property type="project" value="UniProtKB-KW"/>
</dbReference>
<dbReference type="Pfam" id="PF08242">
    <property type="entry name" value="Methyltransf_12"/>
    <property type="match status" value="1"/>
</dbReference>
<keyword evidence="3" id="KW-1185">Reference proteome</keyword>
<dbReference type="RefSeq" id="WP_151565942.1">
    <property type="nucleotide sequence ID" value="NZ_WBMT01000018.1"/>
</dbReference>
<accession>A0A6H9YMZ3</accession>
<dbReference type="EMBL" id="WBMT01000018">
    <property type="protein sequence ID" value="KAB2343718.1"/>
    <property type="molecule type" value="Genomic_DNA"/>
</dbReference>
<evidence type="ECO:0000313" key="2">
    <source>
        <dbReference type="EMBL" id="KAB2343718.1"/>
    </source>
</evidence>
<evidence type="ECO:0000313" key="3">
    <source>
        <dbReference type="Proteomes" id="UP000468735"/>
    </source>
</evidence>
<reference evidence="2 3" key="1">
    <citation type="submission" date="2019-09" db="EMBL/GenBank/DDBJ databases">
        <title>Actinomadura physcomitrii sp. nov., a novel actinomycete isolated from moss [Physcomitrium sphaericum (Ludw) Fuernr].</title>
        <authorList>
            <person name="Zhuang X."/>
            <person name="Liu C."/>
        </authorList>
    </citation>
    <scope>NUCLEOTIDE SEQUENCE [LARGE SCALE GENOMIC DNA]</scope>
    <source>
        <strain evidence="2 3">HMC1</strain>
    </source>
</reference>
<comment type="caution">
    <text evidence="2">The sequence shown here is derived from an EMBL/GenBank/DDBJ whole genome shotgun (WGS) entry which is preliminary data.</text>
</comment>
<dbReference type="Gene3D" id="3.40.50.150">
    <property type="entry name" value="Vaccinia Virus protein VP39"/>
    <property type="match status" value="1"/>
</dbReference>
<dbReference type="InterPro" id="IPR013217">
    <property type="entry name" value="Methyltransf_12"/>
</dbReference>
<dbReference type="SUPFAM" id="SSF53335">
    <property type="entry name" value="S-adenosyl-L-methionine-dependent methyltransferases"/>
    <property type="match status" value="1"/>
</dbReference>
<gene>
    <name evidence="2" type="ORF">F8566_33905</name>
</gene>
<keyword evidence="2" id="KW-0489">Methyltransferase</keyword>